<dbReference type="GO" id="GO:0008287">
    <property type="term" value="C:protein serine/threonine phosphatase complex"/>
    <property type="evidence" value="ECO:0007669"/>
    <property type="project" value="TreeGrafter"/>
</dbReference>
<keyword evidence="5" id="KW-1185">Reference proteome</keyword>
<dbReference type="GO" id="GO:0019888">
    <property type="term" value="F:protein phosphatase regulator activity"/>
    <property type="evidence" value="ECO:0007669"/>
    <property type="project" value="TreeGrafter"/>
</dbReference>
<feature type="repeat" description="HEAT" evidence="2">
    <location>
        <begin position="206"/>
        <end position="244"/>
    </location>
</feature>
<evidence type="ECO:0000313" key="4">
    <source>
        <dbReference type="EMBL" id="KRT80268.1"/>
    </source>
</evidence>
<dbReference type="Gene3D" id="1.25.10.10">
    <property type="entry name" value="Leucine-rich Repeat Variant"/>
    <property type="match status" value="1"/>
</dbReference>
<dbReference type="OrthoDB" id="340346at2759"/>
<dbReference type="EMBL" id="LJIG01022496">
    <property type="protein sequence ID" value="KRT80268.1"/>
    <property type="molecule type" value="Genomic_DNA"/>
</dbReference>
<dbReference type="Pfam" id="PF02985">
    <property type="entry name" value="HEAT"/>
    <property type="match status" value="1"/>
</dbReference>
<dbReference type="InterPro" id="IPR011989">
    <property type="entry name" value="ARM-like"/>
</dbReference>
<keyword evidence="1" id="KW-0677">Repeat</keyword>
<accession>A0A0T6AYT2</accession>
<dbReference type="InterPro" id="IPR021133">
    <property type="entry name" value="HEAT_type_2"/>
</dbReference>
<dbReference type="Proteomes" id="UP000051574">
    <property type="component" value="Unassembled WGS sequence"/>
</dbReference>
<dbReference type="InterPro" id="IPR039918">
    <property type="entry name" value="PPP4R4"/>
</dbReference>
<dbReference type="AlphaFoldDB" id="A0A0T6AYT2"/>
<comment type="caution">
    <text evidence="4">The sequence shown here is derived from an EMBL/GenBank/DDBJ whole genome shotgun (WGS) entry which is preliminary data.</text>
</comment>
<dbReference type="PANTHER" id="PTHR21467:SF0">
    <property type="entry name" value="SERINE_THREONINE-PROTEIN PHOSPHATASE 4 REGULATORY SUBUNIT 4"/>
    <property type="match status" value="1"/>
</dbReference>
<feature type="region of interest" description="Disordered" evidence="3">
    <location>
        <begin position="856"/>
        <end position="877"/>
    </location>
</feature>
<evidence type="ECO:0000256" key="2">
    <source>
        <dbReference type="PROSITE-ProRule" id="PRU00103"/>
    </source>
</evidence>
<dbReference type="PROSITE" id="PS50077">
    <property type="entry name" value="HEAT_REPEAT"/>
    <property type="match status" value="1"/>
</dbReference>
<organism evidence="4 5">
    <name type="scientific">Oryctes borbonicus</name>
    <dbReference type="NCBI Taxonomy" id="1629725"/>
    <lineage>
        <taxon>Eukaryota</taxon>
        <taxon>Metazoa</taxon>
        <taxon>Ecdysozoa</taxon>
        <taxon>Arthropoda</taxon>
        <taxon>Hexapoda</taxon>
        <taxon>Insecta</taxon>
        <taxon>Pterygota</taxon>
        <taxon>Neoptera</taxon>
        <taxon>Endopterygota</taxon>
        <taxon>Coleoptera</taxon>
        <taxon>Polyphaga</taxon>
        <taxon>Scarabaeiformia</taxon>
        <taxon>Scarabaeidae</taxon>
        <taxon>Dynastinae</taxon>
        <taxon>Oryctes</taxon>
    </lineage>
</organism>
<gene>
    <name evidence="4" type="ORF">AMK59_7437</name>
</gene>
<evidence type="ECO:0000256" key="1">
    <source>
        <dbReference type="ARBA" id="ARBA00022737"/>
    </source>
</evidence>
<feature type="region of interest" description="Disordered" evidence="3">
    <location>
        <begin position="662"/>
        <end position="702"/>
    </location>
</feature>
<dbReference type="PANTHER" id="PTHR21467">
    <property type="entry name" value="PROTEIN PHOSPHATASE 4 REGULATORY SUBUNIT 4 PPP4R4"/>
    <property type="match status" value="1"/>
</dbReference>
<dbReference type="SUPFAM" id="SSF48371">
    <property type="entry name" value="ARM repeat"/>
    <property type="match status" value="1"/>
</dbReference>
<evidence type="ECO:0000313" key="5">
    <source>
        <dbReference type="Proteomes" id="UP000051574"/>
    </source>
</evidence>
<evidence type="ECO:0000256" key="3">
    <source>
        <dbReference type="SAM" id="MobiDB-lite"/>
    </source>
</evidence>
<dbReference type="InterPro" id="IPR016024">
    <property type="entry name" value="ARM-type_fold"/>
</dbReference>
<sequence length="971" mass="108623">MDNNLNELSAMDKCLHLPDLFLKGDDIQKLSIIQALPQLVRIDQQATFSRIVPKIQQELPKASSEFQVTTSQIFRVLIEKELPVNLLGAVIQGVDSRDPVVSAAWMDTLLSVIPLLNENVVKNEIIPLIMIKSQLNQPVIQRVAGCRIIGKIAIHKALKPTDIKKDILPFVHSLCQDCSIEVRAVMCMQLPFVAEGMGIGVVKTQLLPCFVELASDNAPLVREAAVLTLVNLFPYIERELIESTIIPLIKKLCEKCMPEDNISSIIASQYGAILEHIMPCLSNDDKMWFLTYYRILAKTGFETRPGGMQTVDASKDVVCRENCASNLPAVAKFVNAMIPQHMDVLYSIFRDLAGDPCYIVRRAVAGCIHEIAKILGAQNRMLKADFVRLLRDDAEDVLQMLVPNLKSTLMLLAQFGFLSKDRTDQTTMEISRAVLKCQIELAKGYNWRLLATFIEQLECLPFCMPSDFIHQHFTPIILGSAANGRVKPVRYQAIRTLLIFLRYNRKDNQQKWLRDALVNQFCYSESCYTRQIYVKLCLYALEVFSSKYFKEYFFQPLLCLAEDAISNVRYSFIGILPNLKLLTLLPPMDTKYKVILQDAITKLETKEKEKYVMQHLKNTLRDVQLVSLIGNKEFQQRDMAKQEQEAAFNSPTPEKQIATITAHSPMKPKVNAAASGRPGRRPSLTRSAPASKTTTPSPSTTIDMNFLKQHFYIDAGVNLSTTVLRANNEHTINDKPDDANLTQPPTLERRSTSPATTLTPRNVAATTNTAGSIAPHPTVINVIRITDDISEENIAPNMTDDVKVNLRRKRVNGKGKGLSDCADVWLLPAAAANRSKAAKRHSSAFTSFVYLTAADGRKGSGNGRRQSEKRRSLNIAAHGGKWEPSKIPICVKKRESLILAVPTDRPASDRTVTDDATLADVSSLSIRNDDGPNNEDDHDAERQRHQRQNLPGIEGITMKMSNLPIAIRLVQ</sequence>
<proteinExistence type="predicted"/>
<protein>
    <submittedName>
        <fullName evidence="4">HEAT domain-containing protein</fullName>
    </submittedName>
</protein>
<name>A0A0T6AYT2_9SCAR</name>
<feature type="region of interest" description="Disordered" evidence="3">
    <location>
        <begin position="730"/>
        <end position="754"/>
    </location>
</feature>
<reference evidence="4 5" key="1">
    <citation type="submission" date="2015-09" db="EMBL/GenBank/DDBJ databases">
        <title>Draft genome of the scarab beetle Oryctes borbonicus.</title>
        <authorList>
            <person name="Meyer J.M."/>
            <person name="Markov G.V."/>
            <person name="Baskaran P."/>
            <person name="Herrmann M."/>
            <person name="Sommer R.J."/>
            <person name="Roedelsperger C."/>
        </authorList>
    </citation>
    <scope>NUCLEOTIDE SEQUENCE [LARGE SCALE GENOMIC DNA]</scope>
    <source>
        <strain evidence="4">OB123</strain>
        <tissue evidence="4">Whole animal</tissue>
    </source>
</reference>
<feature type="compositionally biased region" description="Low complexity" evidence="3">
    <location>
        <begin position="685"/>
        <end position="701"/>
    </location>
</feature>
<dbReference type="GO" id="GO:0005829">
    <property type="term" value="C:cytosol"/>
    <property type="evidence" value="ECO:0007669"/>
    <property type="project" value="TreeGrafter"/>
</dbReference>
<feature type="region of interest" description="Disordered" evidence="3">
    <location>
        <begin position="921"/>
        <end position="951"/>
    </location>
</feature>
<dbReference type="InterPro" id="IPR000357">
    <property type="entry name" value="HEAT"/>
</dbReference>